<dbReference type="InterPro" id="IPR050131">
    <property type="entry name" value="Peptidase_S8_subtilisin-like"/>
</dbReference>
<reference evidence="6 7" key="1">
    <citation type="submission" date="2020-05" db="EMBL/GenBank/DDBJ databases">
        <title>Identification and distribution of gene clusters putatively required for synthesis of sphingolipid metabolism inhibitors in phylogenetically diverse species of the filamentous fungus Fusarium.</title>
        <authorList>
            <person name="Kim H.-S."/>
            <person name="Busman M."/>
            <person name="Brown D.W."/>
            <person name="Divon H."/>
            <person name="Uhlig S."/>
            <person name="Proctor R.H."/>
        </authorList>
    </citation>
    <scope>NUCLEOTIDE SEQUENCE [LARGE SCALE GENOMIC DNA]</scope>
    <source>
        <strain evidence="6 7">NRRL 66333</strain>
    </source>
</reference>
<keyword evidence="2 6" id="KW-0645">Protease</keyword>
<sequence>MPINGHGTRIAGTIGSKTYGVAKKTQVFAVKVLNEYTAGQTSGILAGMDPIVEDAATRKCPKGIVVNMSFSAASSAAINTAAIYIVKLVVLSLRRVAVDAFALGTGIKSTWIKGGVKVESCTSMATSHVTGFAAYLLGLKDIKASELCNLIASMSLKDVIKGIS</sequence>
<dbReference type="GO" id="GO:0006508">
    <property type="term" value="P:proteolysis"/>
    <property type="evidence" value="ECO:0007669"/>
    <property type="project" value="UniProtKB-KW"/>
</dbReference>
<keyword evidence="3" id="KW-0378">Hydrolase</keyword>
<protein>
    <submittedName>
        <fullName evidence="6">Serine protease</fullName>
    </submittedName>
</protein>
<dbReference type="GeneID" id="59314457"/>
<dbReference type="PANTHER" id="PTHR43806">
    <property type="entry name" value="PEPTIDASE S8"/>
    <property type="match status" value="1"/>
</dbReference>
<evidence type="ECO:0000313" key="6">
    <source>
        <dbReference type="EMBL" id="KAF5611573.1"/>
    </source>
</evidence>
<comment type="caution">
    <text evidence="6">The sequence shown here is derived from an EMBL/GenBank/DDBJ whole genome shotgun (WGS) entry which is preliminary data.</text>
</comment>
<dbReference type="OrthoDB" id="206201at2759"/>
<dbReference type="EMBL" id="JAAOAV010000018">
    <property type="protein sequence ID" value="KAF5611573.1"/>
    <property type="molecule type" value="Genomic_DNA"/>
</dbReference>
<comment type="similarity">
    <text evidence="1 4">Belongs to the peptidase S8 family.</text>
</comment>
<dbReference type="RefSeq" id="XP_036542286.1">
    <property type="nucleotide sequence ID" value="XM_036679739.1"/>
</dbReference>
<dbReference type="AlphaFoldDB" id="A0A8H5QCN3"/>
<accession>A0A8H5QCN3</accession>
<keyword evidence="7" id="KW-1185">Reference proteome</keyword>
<gene>
    <name evidence="6" type="ORF">FSUBG_2010</name>
</gene>
<proteinExistence type="inferred from homology"/>
<evidence type="ECO:0000256" key="4">
    <source>
        <dbReference type="PROSITE-ProRule" id="PRU01240"/>
    </source>
</evidence>
<evidence type="ECO:0000256" key="3">
    <source>
        <dbReference type="ARBA" id="ARBA00022825"/>
    </source>
</evidence>
<dbReference type="PROSITE" id="PS00137">
    <property type="entry name" value="SUBTILASE_HIS"/>
    <property type="match status" value="1"/>
</dbReference>
<feature type="domain" description="Peptidase S8/S53" evidence="5">
    <location>
        <begin position="3"/>
        <end position="78"/>
    </location>
</feature>
<dbReference type="InterPro" id="IPR022398">
    <property type="entry name" value="Peptidase_S8_His-AS"/>
</dbReference>
<dbReference type="PROSITE" id="PS51892">
    <property type="entry name" value="SUBTILASE"/>
    <property type="match status" value="1"/>
</dbReference>
<dbReference type="PANTHER" id="PTHR43806:SF58">
    <property type="entry name" value="ALKALINE PROTEASE 1-RELATED"/>
    <property type="match status" value="1"/>
</dbReference>
<evidence type="ECO:0000313" key="7">
    <source>
        <dbReference type="Proteomes" id="UP000547976"/>
    </source>
</evidence>
<dbReference type="InterPro" id="IPR000209">
    <property type="entry name" value="Peptidase_S8/S53_dom"/>
</dbReference>
<dbReference type="SUPFAM" id="SSF52743">
    <property type="entry name" value="Subtilisin-like"/>
    <property type="match status" value="1"/>
</dbReference>
<dbReference type="Proteomes" id="UP000547976">
    <property type="component" value="Unassembled WGS sequence"/>
</dbReference>
<evidence type="ECO:0000256" key="1">
    <source>
        <dbReference type="ARBA" id="ARBA00011073"/>
    </source>
</evidence>
<evidence type="ECO:0000259" key="5">
    <source>
        <dbReference type="Pfam" id="PF00082"/>
    </source>
</evidence>
<dbReference type="Gene3D" id="3.40.50.200">
    <property type="entry name" value="Peptidase S8/S53 domain"/>
    <property type="match status" value="2"/>
</dbReference>
<dbReference type="Pfam" id="PF00082">
    <property type="entry name" value="Peptidase_S8"/>
    <property type="match status" value="1"/>
</dbReference>
<keyword evidence="3" id="KW-0720">Serine protease</keyword>
<comment type="caution">
    <text evidence="4">Lacks conserved residue(s) required for the propagation of feature annotation.</text>
</comment>
<dbReference type="GO" id="GO:0004252">
    <property type="term" value="F:serine-type endopeptidase activity"/>
    <property type="evidence" value="ECO:0007669"/>
    <property type="project" value="InterPro"/>
</dbReference>
<dbReference type="InterPro" id="IPR036852">
    <property type="entry name" value="Peptidase_S8/S53_dom_sf"/>
</dbReference>
<name>A0A8H5QCN3_GIBSU</name>
<evidence type="ECO:0000256" key="2">
    <source>
        <dbReference type="ARBA" id="ARBA00022670"/>
    </source>
</evidence>
<organism evidence="6 7">
    <name type="scientific">Gibberella subglutinans</name>
    <name type="common">Fusarium subglutinans</name>
    <dbReference type="NCBI Taxonomy" id="42677"/>
    <lineage>
        <taxon>Eukaryota</taxon>
        <taxon>Fungi</taxon>
        <taxon>Dikarya</taxon>
        <taxon>Ascomycota</taxon>
        <taxon>Pezizomycotina</taxon>
        <taxon>Sordariomycetes</taxon>
        <taxon>Hypocreomycetidae</taxon>
        <taxon>Hypocreales</taxon>
        <taxon>Nectriaceae</taxon>
        <taxon>Fusarium</taxon>
        <taxon>Fusarium fujikuroi species complex</taxon>
    </lineage>
</organism>